<feature type="region of interest" description="Disordered" evidence="1">
    <location>
        <begin position="646"/>
        <end position="668"/>
    </location>
</feature>
<sequence>MLTFGKNSTLARDTMLTFFQNVGTHVHFGLVTLGGVYMSFAICEQTRSQSLFKLQKNINYVLGAIHPVKAHQAKRFGVDGVTSSSDESATSTEQTINEENIETKILKVGGPSASEFLEWKRGIVSNPYDLAVIHMDKVGIWNLVEWRDNGLNNPNCLSRYIYDSFKILETEIGSSDDSFQFHLTKTCDLFLNLQGWLNNCQNVQLPQLFEMLDQFLNQNDNPYYDELIHSSLIIKFIERVIENKYTLSCHDTILIKFRTQALVSALQSATDFEINYKILNFQNDPVWKWEFDNFETCVDYIKTDMLPIFEDESIKERLQDQLERELCRFCELSSELNATGGNVFRRRLCLLAQARHRERMQKCFKSYSILYIFLAEANSSSKCSCFPVPAHNDMCKAINISCPLGSVIYKPIIDASSDECPVSGEFFQNSESPCVGRPVNLEADVADCYWKQSCLIQFPLTPIITRTCVNEAQSIIVHDWMCIKAEQTSVYFKEAICKSRYIGGNANSGVILSHQRIPWNYDKTMFDDNVNKLQISEIEKTCETTIIVPTAGGSRVLVQTSLFDVDMQNDQLTINEIKVDKEDFRKEFPPNTQVNIKFSSKTDKSKGGKGFVICFRRLNGQENNDKSACDGNFEFGKDPKLTFDKDMQLEQDKTVPSEDISQNQSHLQ</sequence>
<dbReference type="OrthoDB" id="10066929at2759"/>
<gene>
    <name evidence="2" type="ORF">MCOR_34391</name>
</gene>
<protein>
    <submittedName>
        <fullName evidence="2">Uncharacterized protein</fullName>
    </submittedName>
</protein>
<feature type="compositionally biased region" description="Polar residues" evidence="1">
    <location>
        <begin position="659"/>
        <end position="668"/>
    </location>
</feature>
<dbReference type="AlphaFoldDB" id="A0A6J8CWH5"/>
<keyword evidence="3" id="KW-1185">Reference proteome</keyword>
<evidence type="ECO:0000256" key="1">
    <source>
        <dbReference type="SAM" id="MobiDB-lite"/>
    </source>
</evidence>
<evidence type="ECO:0000313" key="2">
    <source>
        <dbReference type="EMBL" id="CAC5400195.1"/>
    </source>
</evidence>
<proteinExistence type="predicted"/>
<organism evidence="2 3">
    <name type="scientific">Mytilus coruscus</name>
    <name type="common">Sea mussel</name>
    <dbReference type="NCBI Taxonomy" id="42192"/>
    <lineage>
        <taxon>Eukaryota</taxon>
        <taxon>Metazoa</taxon>
        <taxon>Spiralia</taxon>
        <taxon>Lophotrochozoa</taxon>
        <taxon>Mollusca</taxon>
        <taxon>Bivalvia</taxon>
        <taxon>Autobranchia</taxon>
        <taxon>Pteriomorphia</taxon>
        <taxon>Mytilida</taxon>
        <taxon>Mytiloidea</taxon>
        <taxon>Mytilidae</taxon>
        <taxon>Mytilinae</taxon>
        <taxon>Mytilus</taxon>
    </lineage>
</organism>
<dbReference type="EMBL" id="CACVKT020006176">
    <property type="protein sequence ID" value="CAC5400195.1"/>
    <property type="molecule type" value="Genomic_DNA"/>
</dbReference>
<evidence type="ECO:0000313" key="3">
    <source>
        <dbReference type="Proteomes" id="UP000507470"/>
    </source>
</evidence>
<name>A0A6J8CWH5_MYTCO</name>
<reference evidence="2 3" key="1">
    <citation type="submission" date="2020-06" db="EMBL/GenBank/DDBJ databases">
        <authorList>
            <person name="Li R."/>
            <person name="Bekaert M."/>
        </authorList>
    </citation>
    <scope>NUCLEOTIDE SEQUENCE [LARGE SCALE GENOMIC DNA]</scope>
    <source>
        <strain evidence="3">wild</strain>
    </source>
</reference>
<accession>A0A6J8CWH5</accession>
<dbReference type="Proteomes" id="UP000507470">
    <property type="component" value="Unassembled WGS sequence"/>
</dbReference>
<feature type="compositionally biased region" description="Basic and acidic residues" evidence="1">
    <location>
        <begin position="646"/>
        <end position="656"/>
    </location>
</feature>